<evidence type="ECO:0000256" key="1">
    <source>
        <dbReference type="ARBA" id="ARBA00005434"/>
    </source>
</evidence>
<reference evidence="10 11" key="1">
    <citation type="submission" date="2016-07" db="EMBL/GenBank/DDBJ databases">
        <title>Pervasive Adenine N6-methylation of Active Genes in Fungi.</title>
        <authorList>
            <consortium name="DOE Joint Genome Institute"/>
            <person name="Mondo S.J."/>
            <person name="Dannebaum R.O."/>
            <person name="Kuo R.C."/>
            <person name="Labutti K."/>
            <person name="Haridas S."/>
            <person name="Kuo A."/>
            <person name="Salamov A."/>
            <person name="Ahrendt S.R."/>
            <person name="Lipzen A."/>
            <person name="Sullivan W."/>
            <person name="Andreopoulos W.B."/>
            <person name="Clum A."/>
            <person name="Lindquist E."/>
            <person name="Daum C."/>
            <person name="Ramamoorthy G.K."/>
            <person name="Gryganskyi A."/>
            <person name="Culley D."/>
            <person name="Magnuson J.K."/>
            <person name="James T.Y."/>
            <person name="O'Malley M.A."/>
            <person name="Stajich J.E."/>
            <person name="Spatafora J.W."/>
            <person name="Visel A."/>
            <person name="Grigoriev I.V."/>
        </authorList>
    </citation>
    <scope>NUCLEOTIDE SEQUENCE [LARGE SCALE GENOMIC DNA]</scope>
    <source>
        <strain evidence="10 11">NRRL 1336</strain>
    </source>
</reference>
<comment type="similarity">
    <text evidence="1 8">Belongs to the WD repeat DDB2/WDR76 family.</text>
</comment>
<keyword evidence="6 8" id="KW-0238">DNA-binding</keyword>
<dbReference type="PANTHER" id="PTHR14773">
    <property type="entry name" value="WD REPEAT-CONTAINING PROTEIN 76"/>
    <property type="match status" value="1"/>
</dbReference>
<evidence type="ECO:0000256" key="8">
    <source>
        <dbReference type="RuleBase" id="RU365004"/>
    </source>
</evidence>
<comment type="function">
    <text evidence="8">DNA-binding protein that binds to both single- and double-stranded DNA. Binds preferentially to UV-damaged DNA. May be involved in DNA-metabolic processes.</text>
</comment>
<dbReference type="PANTHER" id="PTHR14773:SF0">
    <property type="entry name" value="WD REPEAT-CONTAINING PROTEIN 76"/>
    <property type="match status" value="1"/>
</dbReference>
<keyword evidence="11" id="KW-1185">Reference proteome</keyword>
<evidence type="ECO:0000256" key="4">
    <source>
        <dbReference type="ARBA" id="ARBA00022737"/>
    </source>
</evidence>
<dbReference type="InterPro" id="IPR036322">
    <property type="entry name" value="WD40_repeat_dom_sf"/>
</dbReference>
<organism evidence="10 11">
    <name type="scientific">Absidia repens</name>
    <dbReference type="NCBI Taxonomy" id="90262"/>
    <lineage>
        <taxon>Eukaryota</taxon>
        <taxon>Fungi</taxon>
        <taxon>Fungi incertae sedis</taxon>
        <taxon>Mucoromycota</taxon>
        <taxon>Mucoromycotina</taxon>
        <taxon>Mucoromycetes</taxon>
        <taxon>Mucorales</taxon>
        <taxon>Cunninghamellaceae</taxon>
        <taxon>Absidia</taxon>
    </lineage>
</organism>
<dbReference type="STRING" id="90262.A0A1X2HY26"/>
<dbReference type="Pfam" id="PF00400">
    <property type="entry name" value="WD40"/>
    <property type="match status" value="1"/>
</dbReference>
<protein>
    <recommendedName>
        <fullName evidence="2 8">DNA damage-binding protein CMR1</fullName>
    </recommendedName>
</protein>
<dbReference type="PROSITE" id="PS00678">
    <property type="entry name" value="WD_REPEATS_1"/>
    <property type="match status" value="1"/>
</dbReference>
<comment type="caution">
    <text evidence="10">The sequence shown here is derived from an EMBL/GenBank/DDBJ whole genome shotgun (WGS) entry which is preliminary data.</text>
</comment>
<keyword evidence="3 7" id="KW-0853">WD repeat</keyword>
<evidence type="ECO:0000256" key="6">
    <source>
        <dbReference type="ARBA" id="ARBA00023125"/>
    </source>
</evidence>
<dbReference type="Gene3D" id="2.130.10.10">
    <property type="entry name" value="YVTN repeat-like/Quinoprotein amine dehydrogenase"/>
    <property type="match status" value="1"/>
</dbReference>
<keyword evidence="4" id="KW-0677">Repeat</keyword>
<gene>
    <name evidence="10" type="ORF">BCR42DRAFT_428664</name>
</gene>
<dbReference type="GO" id="GO:0005634">
    <property type="term" value="C:nucleus"/>
    <property type="evidence" value="ECO:0007669"/>
    <property type="project" value="TreeGrafter"/>
</dbReference>
<dbReference type="EMBL" id="MCGE01000046">
    <property type="protein sequence ID" value="ORZ05079.1"/>
    <property type="molecule type" value="Genomic_DNA"/>
</dbReference>
<feature type="repeat" description="WD" evidence="7">
    <location>
        <begin position="342"/>
        <end position="383"/>
    </location>
</feature>
<dbReference type="GO" id="GO:0003677">
    <property type="term" value="F:DNA binding"/>
    <property type="evidence" value="ECO:0007669"/>
    <property type="project" value="UniProtKB-UniRule"/>
</dbReference>
<feature type="repeat" description="WD" evidence="7">
    <location>
        <begin position="296"/>
        <end position="338"/>
    </location>
</feature>
<proteinExistence type="inferred from homology"/>
<dbReference type="InterPro" id="IPR050853">
    <property type="entry name" value="WD_repeat_DNA-damage-binding"/>
</dbReference>
<feature type="compositionally biased region" description="Basic residues" evidence="9">
    <location>
        <begin position="46"/>
        <end position="57"/>
    </location>
</feature>
<dbReference type="GO" id="GO:0006974">
    <property type="term" value="P:DNA damage response"/>
    <property type="evidence" value="ECO:0007669"/>
    <property type="project" value="UniProtKB-KW"/>
</dbReference>
<evidence type="ECO:0000256" key="3">
    <source>
        <dbReference type="ARBA" id="ARBA00022574"/>
    </source>
</evidence>
<dbReference type="AlphaFoldDB" id="A0A1X2HY26"/>
<dbReference type="InterPro" id="IPR001680">
    <property type="entry name" value="WD40_rpt"/>
</dbReference>
<keyword evidence="5 8" id="KW-0227">DNA damage</keyword>
<evidence type="ECO:0000256" key="5">
    <source>
        <dbReference type="ARBA" id="ARBA00022763"/>
    </source>
</evidence>
<name>A0A1X2HY26_9FUNG</name>
<evidence type="ECO:0000313" key="11">
    <source>
        <dbReference type="Proteomes" id="UP000193560"/>
    </source>
</evidence>
<sequence>MVLSDYEKKRLENIKRNQDLLRSLQVPTINHESIDMKKTNTNTNSRIKKHIPKKRPTAPREPRRTSSRIRGIAPEDIEVDEKGGILKRVNAKERGDTEEFQPKRIDTLSDKDQANFMEILNNANRNHDDDYMDEVEPKVDPSLEPLKEQLENLRIRHPWMTVKMTPEKISCCLFHPNKTKLLAIAASASGHLSFWDVDNKDEADDPVVFSYRPNTKGITNAKFCMNDPSTLYTSSYDGTLQTFDMNSTKFGSITLADNYLISNFDITQDGNVIYFSTVSGELGIRDLRSDKTETLLDIRSKKVGCLHLNPVYTNLLVAASNDRTATIWDTRHLKSEKSFLQEITHGFATTSSYWSPNGRQLATTSYDDKLRVFDLNHAKSEVTLRGKISHNCHTGKWVTMFRTVWNENKRFGLDHPHFVVGNMNHPASVFSGETTSKITDLYDSERITAIPAVNEFHPTLDSLAMVSGNGSGRVVCWT</sequence>
<feature type="region of interest" description="Disordered" evidence="9">
    <location>
        <begin position="43"/>
        <end position="68"/>
    </location>
</feature>
<dbReference type="GO" id="GO:2000001">
    <property type="term" value="P:regulation of DNA damage checkpoint"/>
    <property type="evidence" value="ECO:0007669"/>
    <property type="project" value="TreeGrafter"/>
</dbReference>
<evidence type="ECO:0000313" key="10">
    <source>
        <dbReference type="EMBL" id="ORZ05079.1"/>
    </source>
</evidence>
<evidence type="ECO:0000256" key="2">
    <source>
        <dbReference type="ARBA" id="ARBA00021132"/>
    </source>
</evidence>
<dbReference type="InterPro" id="IPR015943">
    <property type="entry name" value="WD40/YVTN_repeat-like_dom_sf"/>
</dbReference>
<evidence type="ECO:0000256" key="7">
    <source>
        <dbReference type="PROSITE-ProRule" id="PRU00221"/>
    </source>
</evidence>
<dbReference type="OrthoDB" id="9890280at2759"/>
<dbReference type="Proteomes" id="UP000193560">
    <property type="component" value="Unassembled WGS sequence"/>
</dbReference>
<dbReference type="SMART" id="SM00320">
    <property type="entry name" value="WD40"/>
    <property type="match status" value="4"/>
</dbReference>
<accession>A0A1X2HY26</accession>
<evidence type="ECO:0000256" key="9">
    <source>
        <dbReference type="SAM" id="MobiDB-lite"/>
    </source>
</evidence>
<dbReference type="SUPFAM" id="SSF50978">
    <property type="entry name" value="WD40 repeat-like"/>
    <property type="match status" value="1"/>
</dbReference>
<dbReference type="InterPro" id="IPR019775">
    <property type="entry name" value="WD40_repeat_CS"/>
</dbReference>
<dbReference type="PROSITE" id="PS50082">
    <property type="entry name" value="WD_REPEATS_2"/>
    <property type="match status" value="2"/>
</dbReference>